<proteinExistence type="predicted"/>
<comment type="caution">
    <text evidence="1">The sequence shown here is derived from an EMBL/GenBank/DDBJ whole genome shotgun (WGS) entry which is preliminary data.</text>
</comment>
<evidence type="ECO:0000313" key="2">
    <source>
        <dbReference type="Proteomes" id="UP000680670"/>
    </source>
</evidence>
<dbReference type="RefSeq" id="WP_213020698.1">
    <property type="nucleotide sequence ID" value="NZ_BORJ01000007.1"/>
</dbReference>
<organism evidence="1 2">
    <name type="scientific">Siminovitchia terrae</name>
    <name type="common">Bacillus terrae</name>
    <dbReference type="NCBI Taxonomy" id="1914933"/>
    <lineage>
        <taxon>Bacteria</taxon>
        <taxon>Bacillati</taxon>
        <taxon>Bacillota</taxon>
        <taxon>Bacilli</taxon>
        <taxon>Bacillales</taxon>
        <taxon>Bacillaceae</taxon>
        <taxon>Siminovitchia</taxon>
    </lineage>
</organism>
<sequence length="171" mass="19574">MNFFKILFQSSKKAIPLHKQVSLDNALVGENGYSYGIQYSPEIYNTWLMDEKIFEIFVQSSVKQLIMTNHKFLYLIKIQDTFNLNIVDCKLENIDIDDLLQGEEIDSEILNDIIEDSELEIKQVYFRSKDKHMVTLKSNGVLGIDSGLSAGEVNDIKKLIDFLGFGPVMLV</sequence>
<accession>A0ABQ4KY08</accession>
<keyword evidence="2" id="KW-1185">Reference proteome</keyword>
<protein>
    <submittedName>
        <fullName evidence="1">Uncharacterized protein</fullName>
    </submittedName>
</protein>
<name>A0ABQ4KY08_SIMTE</name>
<dbReference type="EMBL" id="BORJ01000007">
    <property type="protein sequence ID" value="GIN96918.1"/>
    <property type="molecule type" value="Genomic_DNA"/>
</dbReference>
<evidence type="ECO:0000313" key="1">
    <source>
        <dbReference type="EMBL" id="GIN96918.1"/>
    </source>
</evidence>
<reference evidence="1 2" key="1">
    <citation type="submission" date="2021-03" db="EMBL/GenBank/DDBJ databases">
        <title>Antimicrobial resistance genes in bacteria isolated from Japanese honey, and their potential for conferring macrolide and lincosamide resistance in the American foulbrood pathogen Paenibacillus larvae.</title>
        <authorList>
            <person name="Okamoto M."/>
            <person name="Kumagai M."/>
            <person name="Kanamori H."/>
            <person name="Takamatsu D."/>
        </authorList>
    </citation>
    <scope>NUCLEOTIDE SEQUENCE [LARGE SCALE GENOMIC DNA]</scope>
    <source>
        <strain evidence="1 2">J6TS1</strain>
    </source>
</reference>
<gene>
    <name evidence="1" type="ORF">J6TS1_27880</name>
</gene>
<dbReference type="Proteomes" id="UP000680670">
    <property type="component" value="Unassembled WGS sequence"/>
</dbReference>